<dbReference type="SUPFAM" id="SSF110395">
    <property type="entry name" value="CutC-like"/>
    <property type="match status" value="1"/>
</dbReference>
<dbReference type="GO" id="GO:0005737">
    <property type="term" value="C:cytoplasm"/>
    <property type="evidence" value="ECO:0007669"/>
    <property type="project" value="UniProtKB-SubCell"/>
</dbReference>
<dbReference type="PANTHER" id="PTHR12598">
    <property type="entry name" value="COPPER HOMEOSTASIS PROTEIN CUTC"/>
    <property type="match status" value="1"/>
</dbReference>
<dbReference type="GO" id="GO:0005507">
    <property type="term" value="F:copper ion binding"/>
    <property type="evidence" value="ECO:0007669"/>
    <property type="project" value="TreeGrafter"/>
</dbReference>
<dbReference type="Gene3D" id="3.20.20.380">
    <property type="entry name" value="Copper homeostasis (CutC) domain"/>
    <property type="match status" value="1"/>
</dbReference>
<dbReference type="InterPro" id="IPR005627">
    <property type="entry name" value="CutC-like"/>
</dbReference>
<evidence type="ECO:0000256" key="1">
    <source>
        <dbReference type="ARBA" id="ARBA00007768"/>
    </source>
</evidence>
<evidence type="ECO:0000256" key="2">
    <source>
        <dbReference type="HAMAP-Rule" id="MF_00795"/>
    </source>
</evidence>
<protein>
    <recommendedName>
        <fullName evidence="2">PF03932 family protein CutC</fullName>
    </recommendedName>
</protein>
<dbReference type="HAMAP" id="MF_00795">
    <property type="entry name" value="CutC"/>
    <property type="match status" value="1"/>
</dbReference>
<organism evidence="3 4">
    <name type="scientific">Candidatus Salinicoccus stercoripullorum</name>
    <dbReference type="NCBI Taxonomy" id="2838756"/>
    <lineage>
        <taxon>Bacteria</taxon>
        <taxon>Bacillati</taxon>
        <taxon>Bacillota</taxon>
        <taxon>Bacilli</taxon>
        <taxon>Bacillales</taxon>
        <taxon>Staphylococcaceae</taxon>
        <taxon>Salinicoccus</taxon>
    </lineage>
</organism>
<dbReference type="EMBL" id="DXHR01000016">
    <property type="protein sequence ID" value="HIW12440.1"/>
    <property type="molecule type" value="Genomic_DNA"/>
</dbReference>
<dbReference type="PANTHER" id="PTHR12598:SF0">
    <property type="entry name" value="COPPER HOMEOSTASIS PROTEIN CUTC HOMOLOG"/>
    <property type="match status" value="1"/>
</dbReference>
<name>A0A9D1U055_9STAP</name>
<evidence type="ECO:0000313" key="4">
    <source>
        <dbReference type="Proteomes" id="UP000823989"/>
    </source>
</evidence>
<gene>
    <name evidence="2" type="primary">cutC</name>
    <name evidence="3" type="ORF">H9891_04695</name>
</gene>
<comment type="similarity">
    <text evidence="1 2">Belongs to the CutC family.</text>
</comment>
<keyword evidence="2" id="KW-0963">Cytoplasm</keyword>
<dbReference type="AlphaFoldDB" id="A0A9D1U055"/>
<dbReference type="Proteomes" id="UP000823989">
    <property type="component" value="Unassembled WGS sequence"/>
</dbReference>
<reference evidence="3" key="2">
    <citation type="submission" date="2021-04" db="EMBL/GenBank/DDBJ databases">
        <authorList>
            <person name="Gilroy R."/>
        </authorList>
    </citation>
    <scope>NUCLEOTIDE SEQUENCE</scope>
    <source>
        <strain evidence="3">ChiHjej13B12-752</strain>
    </source>
</reference>
<dbReference type="Pfam" id="PF03932">
    <property type="entry name" value="CutC"/>
    <property type="match status" value="1"/>
</dbReference>
<comment type="caution">
    <text evidence="3">The sequence shown here is derived from an EMBL/GenBank/DDBJ whole genome shotgun (WGS) entry which is preliminary data.</text>
</comment>
<comment type="caution">
    <text evidence="2">Once thought to be involved in copper homeostasis, experiments in E.coli have shown this is not the case.</text>
</comment>
<proteinExistence type="inferred from homology"/>
<sequence>MLLEIIAASLEDVRDLNRTGADRIELCGEMDKDGLTPEYDLIREAVQESEIPVNVMIRPHDDAFSYTDREIGQMIEDINFVKKSGANGIVLGVITDEHVVDTASLKKLVDAAGDMEITFHKAFDEIEDQIAALEVLSQYPQIRTVLTSGGAGSSADNTEQLKKLVSRGKELGITVMPGGGINMGNVSEIVDTAAPDAIHFGTGVREDGSFGSRVLGEKIAELKDIL</sequence>
<accession>A0A9D1U055</accession>
<comment type="subcellular location">
    <subcellularLocation>
        <location evidence="2">Cytoplasm</location>
    </subcellularLocation>
</comment>
<dbReference type="InterPro" id="IPR036822">
    <property type="entry name" value="CutC-like_dom_sf"/>
</dbReference>
<reference evidence="3" key="1">
    <citation type="journal article" date="2021" name="PeerJ">
        <title>Extensive microbial diversity within the chicken gut microbiome revealed by metagenomics and culture.</title>
        <authorList>
            <person name="Gilroy R."/>
            <person name="Ravi A."/>
            <person name="Getino M."/>
            <person name="Pursley I."/>
            <person name="Horton D.L."/>
            <person name="Alikhan N.F."/>
            <person name="Baker D."/>
            <person name="Gharbi K."/>
            <person name="Hall N."/>
            <person name="Watson M."/>
            <person name="Adriaenssens E.M."/>
            <person name="Foster-Nyarko E."/>
            <person name="Jarju S."/>
            <person name="Secka A."/>
            <person name="Antonio M."/>
            <person name="Oren A."/>
            <person name="Chaudhuri R.R."/>
            <person name="La Ragione R."/>
            <person name="Hildebrand F."/>
            <person name="Pallen M.J."/>
        </authorList>
    </citation>
    <scope>NUCLEOTIDE SEQUENCE</scope>
    <source>
        <strain evidence="3">ChiHjej13B12-752</strain>
    </source>
</reference>
<evidence type="ECO:0000313" key="3">
    <source>
        <dbReference type="EMBL" id="HIW12440.1"/>
    </source>
</evidence>